<sequence length="180" mass="20353">MREKAKVMTEEEIRRVLVRISHEILEKDHNAINDLVLIGVKSRGDHLAYRIAKIIERVEGVKVPVGIIDANLYRDDINLHTAKITVSKTDIPFDVAGKWIILVDDVLYTGRTIRASMEAVMDFGRPSIIQLAVLIDRGHRELPIAADYVGKNIPTSTREIIRVDLEEEGNTDLAIIYETD</sequence>
<organism evidence="5">
    <name type="scientific">marine metagenome</name>
    <dbReference type="NCBI Taxonomy" id="408172"/>
    <lineage>
        <taxon>unclassified sequences</taxon>
        <taxon>metagenomes</taxon>
        <taxon>ecological metagenomes</taxon>
    </lineage>
</organism>
<dbReference type="SUPFAM" id="SSF53271">
    <property type="entry name" value="PRTase-like"/>
    <property type="match status" value="1"/>
</dbReference>
<dbReference type="Gene3D" id="3.40.50.2020">
    <property type="match status" value="1"/>
</dbReference>
<evidence type="ECO:0000259" key="4">
    <source>
        <dbReference type="Pfam" id="PF00156"/>
    </source>
</evidence>
<accession>A0A382K7B8</accession>
<dbReference type="HAMAP" id="MF_01219">
    <property type="entry name" value="PyrR"/>
    <property type="match status" value="1"/>
</dbReference>
<keyword evidence="3" id="KW-0804">Transcription</keyword>
<dbReference type="EMBL" id="UINC01078151">
    <property type="protein sequence ID" value="SVC18947.1"/>
    <property type="molecule type" value="Genomic_DNA"/>
</dbReference>
<dbReference type="PANTHER" id="PTHR11608:SF0">
    <property type="entry name" value="BIFUNCTIONAL PROTEIN PYRR"/>
    <property type="match status" value="1"/>
</dbReference>
<evidence type="ECO:0000256" key="2">
    <source>
        <dbReference type="ARBA" id="ARBA00023015"/>
    </source>
</evidence>
<dbReference type="CDD" id="cd06223">
    <property type="entry name" value="PRTases_typeI"/>
    <property type="match status" value="1"/>
</dbReference>
<protein>
    <recommendedName>
        <fullName evidence="4">Phosphoribosyltransferase domain-containing protein</fullName>
    </recommendedName>
</protein>
<feature type="domain" description="Phosphoribosyltransferase" evidence="4">
    <location>
        <begin position="19"/>
        <end position="164"/>
    </location>
</feature>
<dbReference type="InterPro" id="IPR023050">
    <property type="entry name" value="PyrR"/>
</dbReference>
<evidence type="ECO:0000256" key="1">
    <source>
        <dbReference type="ARBA" id="ARBA00005565"/>
    </source>
</evidence>
<reference evidence="5" key="1">
    <citation type="submission" date="2018-05" db="EMBL/GenBank/DDBJ databases">
        <authorList>
            <person name="Lanie J.A."/>
            <person name="Ng W.-L."/>
            <person name="Kazmierczak K.M."/>
            <person name="Andrzejewski T.M."/>
            <person name="Davidsen T.M."/>
            <person name="Wayne K.J."/>
            <person name="Tettelin H."/>
            <person name="Glass J.I."/>
            <person name="Rusch D."/>
            <person name="Podicherti R."/>
            <person name="Tsui H.-C.T."/>
            <person name="Winkler M.E."/>
        </authorList>
    </citation>
    <scope>NUCLEOTIDE SEQUENCE</scope>
</reference>
<evidence type="ECO:0000256" key="3">
    <source>
        <dbReference type="ARBA" id="ARBA00023163"/>
    </source>
</evidence>
<gene>
    <name evidence="5" type="ORF">METZ01_LOCUS271801</name>
</gene>
<dbReference type="InterPro" id="IPR000836">
    <property type="entry name" value="PRTase_dom"/>
</dbReference>
<dbReference type="PANTHER" id="PTHR11608">
    <property type="entry name" value="BIFUNCTIONAL PROTEIN PYRR"/>
    <property type="match status" value="1"/>
</dbReference>
<dbReference type="FunFam" id="3.40.50.2020:FF:000020">
    <property type="entry name" value="Bifunctional protein PyrR"/>
    <property type="match status" value="1"/>
</dbReference>
<dbReference type="InterPro" id="IPR029057">
    <property type="entry name" value="PRTase-like"/>
</dbReference>
<keyword evidence="2" id="KW-0805">Transcription regulation</keyword>
<dbReference type="AlphaFoldDB" id="A0A382K7B8"/>
<dbReference type="NCBIfam" id="NF003549">
    <property type="entry name" value="PRK05205.1-5"/>
    <property type="match status" value="1"/>
</dbReference>
<proteinExistence type="inferred from homology"/>
<name>A0A382K7B8_9ZZZZ</name>
<dbReference type="InterPro" id="IPR050137">
    <property type="entry name" value="PyrR_bifunctional"/>
</dbReference>
<comment type="similarity">
    <text evidence="1">Belongs to the purine/pyrimidine phosphoribosyltransferase family. PyrR subfamily.</text>
</comment>
<evidence type="ECO:0000313" key="5">
    <source>
        <dbReference type="EMBL" id="SVC18947.1"/>
    </source>
</evidence>
<dbReference type="Pfam" id="PF00156">
    <property type="entry name" value="Pribosyltran"/>
    <property type="match status" value="1"/>
</dbReference>